<dbReference type="Proteomes" id="UP000708208">
    <property type="component" value="Unassembled WGS sequence"/>
</dbReference>
<feature type="non-terminal residue" evidence="2">
    <location>
        <position position="1"/>
    </location>
</feature>
<gene>
    <name evidence="2" type="ORF">AFUS01_LOCUS30568</name>
</gene>
<proteinExistence type="predicted"/>
<keyword evidence="3" id="KW-1185">Reference proteome</keyword>
<protein>
    <submittedName>
        <fullName evidence="2">Uncharacterized protein</fullName>
    </submittedName>
</protein>
<organism evidence="2 3">
    <name type="scientific">Allacma fusca</name>
    <dbReference type="NCBI Taxonomy" id="39272"/>
    <lineage>
        <taxon>Eukaryota</taxon>
        <taxon>Metazoa</taxon>
        <taxon>Ecdysozoa</taxon>
        <taxon>Arthropoda</taxon>
        <taxon>Hexapoda</taxon>
        <taxon>Collembola</taxon>
        <taxon>Symphypleona</taxon>
        <taxon>Sminthuridae</taxon>
        <taxon>Allacma</taxon>
    </lineage>
</organism>
<evidence type="ECO:0000313" key="2">
    <source>
        <dbReference type="EMBL" id="CAG7820163.1"/>
    </source>
</evidence>
<reference evidence="2" key="1">
    <citation type="submission" date="2021-06" db="EMBL/GenBank/DDBJ databases">
        <authorList>
            <person name="Hodson N. C."/>
            <person name="Mongue J. A."/>
            <person name="Jaron S. K."/>
        </authorList>
    </citation>
    <scope>NUCLEOTIDE SEQUENCE</scope>
</reference>
<name>A0A8J2KNE4_9HEXA</name>
<accession>A0A8J2KNE4</accession>
<sequence length="137" mass="15834">MMQQKILSPHRKKIRRSEPNNQKCTAISPNRDYILNATTATKYESSEKATSTSHKGALAKAFDKQRQEFRQDELQRLIVKFVVSTNQPFIITETESYMEMMCYGRTVKPKIPNGDTIKKGMIAMYQAEKLKLSEQLK</sequence>
<dbReference type="EMBL" id="CAJVCH010471406">
    <property type="protein sequence ID" value="CAG7820163.1"/>
    <property type="molecule type" value="Genomic_DNA"/>
</dbReference>
<evidence type="ECO:0000256" key="1">
    <source>
        <dbReference type="SAM" id="MobiDB-lite"/>
    </source>
</evidence>
<comment type="caution">
    <text evidence="2">The sequence shown here is derived from an EMBL/GenBank/DDBJ whole genome shotgun (WGS) entry which is preliminary data.</text>
</comment>
<dbReference type="AlphaFoldDB" id="A0A8J2KNE4"/>
<evidence type="ECO:0000313" key="3">
    <source>
        <dbReference type="Proteomes" id="UP000708208"/>
    </source>
</evidence>
<feature type="region of interest" description="Disordered" evidence="1">
    <location>
        <begin position="1"/>
        <end position="26"/>
    </location>
</feature>